<proteinExistence type="predicted"/>
<dbReference type="EMBL" id="JABCKI010006375">
    <property type="protein sequence ID" value="KAG5634505.1"/>
    <property type="molecule type" value="Genomic_DNA"/>
</dbReference>
<dbReference type="AlphaFoldDB" id="A0A9P7FNW6"/>
<dbReference type="Proteomes" id="UP000717328">
    <property type="component" value="Unassembled WGS sequence"/>
</dbReference>
<evidence type="ECO:0000313" key="2">
    <source>
        <dbReference type="EMBL" id="KAG5634505.1"/>
    </source>
</evidence>
<dbReference type="InterPro" id="IPR041078">
    <property type="entry name" value="Plavaka"/>
</dbReference>
<reference evidence="2" key="2">
    <citation type="submission" date="2021-10" db="EMBL/GenBank/DDBJ databases">
        <title>Phylogenomics reveals ancestral predisposition of the termite-cultivated fungus Termitomyces towards a domesticated lifestyle.</title>
        <authorList>
            <person name="Auxier B."/>
            <person name="Grum-Grzhimaylo A."/>
            <person name="Cardenas M.E."/>
            <person name="Lodge J.D."/>
            <person name="Laessoe T."/>
            <person name="Pedersen O."/>
            <person name="Smith M.E."/>
            <person name="Kuyper T.W."/>
            <person name="Franco-Molano E.A."/>
            <person name="Baroni T.J."/>
            <person name="Aanen D.K."/>
        </authorList>
    </citation>
    <scope>NUCLEOTIDE SEQUENCE</scope>
    <source>
        <strain evidence="2">D49</strain>
    </source>
</reference>
<accession>A0A9P7FNW6</accession>
<evidence type="ECO:0000313" key="3">
    <source>
        <dbReference type="Proteomes" id="UP000717328"/>
    </source>
</evidence>
<dbReference type="OrthoDB" id="3208495at2759"/>
<organism evidence="2 3">
    <name type="scientific">Sphagnurus paluster</name>
    <dbReference type="NCBI Taxonomy" id="117069"/>
    <lineage>
        <taxon>Eukaryota</taxon>
        <taxon>Fungi</taxon>
        <taxon>Dikarya</taxon>
        <taxon>Basidiomycota</taxon>
        <taxon>Agaricomycotina</taxon>
        <taxon>Agaricomycetes</taxon>
        <taxon>Agaricomycetidae</taxon>
        <taxon>Agaricales</taxon>
        <taxon>Tricholomatineae</taxon>
        <taxon>Lyophyllaceae</taxon>
        <taxon>Sphagnurus</taxon>
    </lineage>
</organism>
<feature type="compositionally biased region" description="Polar residues" evidence="1">
    <location>
        <begin position="402"/>
        <end position="426"/>
    </location>
</feature>
<protein>
    <submittedName>
        <fullName evidence="2">Uncharacterized protein</fullName>
    </submittedName>
</protein>
<feature type="region of interest" description="Disordered" evidence="1">
    <location>
        <begin position="393"/>
        <end position="441"/>
    </location>
</feature>
<keyword evidence="3" id="KW-1185">Reference proteome</keyword>
<name>A0A9P7FNW6_9AGAR</name>
<comment type="caution">
    <text evidence="2">The sequence shown here is derived from an EMBL/GenBank/DDBJ whole genome shotgun (WGS) entry which is preliminary data.</text>
</comment>
<reference evidence="2" key="1">
    <citation type="submission" date="2021-02" db="EMBL/GenBank/DDBJ databases">
        <authorList>
            <person name="Nieuwenhuis M."/>
            <person name="Van De Peppel L.J.J."/>
        </authorList>
    </citation>
    <scope>NUCLEOTIDE SEQUENCE</scope>
    <source>
        <strain evidence="2">D49</strain>
    </source>
</reference>
<gene>
    <name evidence="2" type="ORF">H0H81_001708</name>
</gene>
<evidence type="ECO:0000256" key="1">
    <source>
        <dbReference type="SAM" id="MobiDB-lite"/>
    </source>
</evidence>
<dbReference type="Pfam" id="PF18759">
    <property type="entry name" value="Plavaka"/>
    <property type="match status" value="1"/>
</dbReference>
<sequence length="494" mass="56037">MSVIEAAFHDPLAHHLHLSPFKLFHFPPIIGKEERVLGEVYTSNAFLEEHDLFQRRSPVPLDDTNCKREKVVAAIMFSSDGTHLTNFGMAKAWPIYLMLGNLSKYLQSPPNTGVMHHLAYIPLLPDSFQDVASKVHDKWKTQQKAITTHCRRELMNAVWEFLLDDDFIHAYKYGMVIKCTDGIEHHVYPRLFTYSADYPEKLIYDLAHSITITGARVEELLKDISAVPTLNTFFKRLSTKDKPFNPAKMLVVDLLHEFELGVWQTVFKHLIRLLYAESPHGELVAELDSQFVLLLPQFANNASEMKKMAARDFEDLLQCSIPAFEDLLPEPHNKRLMKLLYRTAEWHALAKAWMHTESSPDLLEALTVKFGKLVREFRDLTCSVYKTVELPRETTAPMHRAQASQSGPTNPAVPTSNANNPSMSTPVPQPNPSAAAKKSCAVDSSHRTKTLNLQLYKLHAMGDYVSCIRMFGTTDSYSTQLGELAHCLIKTLYG</sequence>